<accession>A0A540X4C7</accession>
<keyword evidence="2" id="KW-1185">Reference proteome</keyword>
<evidence type="ECO:0000313" key="1">
    <source>
        <dbReference type="EMBL" id="TQF16103.1"/>
    </source>
</evidence>
<dbReference type="EMBL" id="VIFM01000029">
    <property type="protein sequence ID" value="TQF16103.1"/>
    <property type="molecule type" value="Genomic_DNA"/>
</dbReference>
<gene>
    <name evidence="1" type="ORF">FJV41_09935</name>
</gene>
<dbReference type="AlphaFoldDB" id="A0A540X4C7"/>
<dbReference type="Proteomes" id="UP000315369">
    <property type="component" value="Unassembled WGS sequence"/>
</dbReference>
<evidence type="ECO:0000313" key="2">
    <source>
        <dbReference type="Proteomes" id="UP000315369"/>
    </source>
</evidence>
<name>A0A540X4C7_9BACT</name>
<dbReference type="OrthoDB" id="5381336at2"/>
<dbReference type="RefSeq" id="WP_141642198.1">
    <property type="nucleotide sequence ID" value="NZ_VIFM01000029.1"/>
</dbReference>
<comment type="caution">
    <text evidence="1">The sequence shown here is derived from an EMBL/GenBank/DDBJ whole genome shotgun (WGS) entry which is preliminary data.</text>
</comment>
<proteinExistence type="predicted"/>
<protein>
    <submittedName>
        <fullName evidence="1">Uncharacterized protein</fullName>
    </submittedName>
</protein>
<organism evidence="1 2">
    <name type="scientific">Myxococcus llanfairpwllgwyngyllgogerychwyrndrobwllllantysiliogogogochensis</name>
    <dbReference type="NCBI Taxonomy" id="2590453"/>
    <lineage>
        <taxon>Bacteria</taxon>
        <taxon>Pseudomonadati</taxon>
        <taxon>Myxococcota</taxon>
        <taxon>Myxococcia</taxon>
        <taxon>Myxococcales</taxon>
        <taxon>Cystobacterineae</taxon>
        <taxon>Myxococcaceae</taxon>
        <taxon>Myxococcus</taxon>
    </lineage>
</organism>
<sequence>MSNAALARIATSQAALGAQYLKAGRYRLEVQAIRTKDGFKGLSAIAEVKVVTSERTQPNTEPTRPGLVASYVENVSDSKKNGGGRFKAFLMALAGAEEHEVSQDFIAKFTEAKQAGAFLLVDCDVFPKTLPEKDGRPGKVIEGYRWSNVSPTDAELAAIEAKRAAAKLPPLADALG</sequence>
<reference evidence="1 2" key="1">
    <citation type="submission" date="2019-06" db="EMBL/GenBank/DDBJ databases">
        <authorList>
            <person name="Livingstone P."/>
            <person name="Whitworth D."/>
        </authorList>
    </citation>
    <scope>NUCLEOTIDE SEQUENCE [LARGE SCALE GENOMIC DNA]</scope>
    <source>
        <strain evidence="1 2">AM401</strain>
    </source>
</reference>